<dbReference type="AlphaFoldDB" id="Q4TEU1"/>
<proteinExistence type="predicted"/>
<dbReference type="EMBL" id="CAAE01005124">
    <property type="protein sequence ID" value="CAF88591.1"/>
    <property type="molecule type" value="Genomic_DNA"/>
</dbReference>
<reference evidence="1" key="2">
    <citation type="submission" date="2004-02" db="EMBL/GenBank/DDBJ databases">
        <authorList>
            <consortium name="Genoscope"/>
            <consortium name="Whitehead Institute Centre for Genome Research"/>
        </authorList>
    </citation>
    <scope>NUCLEOTIDE SEQUENCE</scope>
</reference>
<sequence>MQCHQSSTQVHCLVCVEPHQCLIMSFLLVKDLLEPALSSSVMLLVFKHQ</sequence>
<accession>Q4TEU1</accession>
<evidence type="ECO:0000313" key="1">
    <source>
        <dbReference type="EMBL" id="CAF88591.1"/>
    </source>
</evidence>
<protein>
    <submittedName>
        <fullName evidence="1">Chromosome undetermined SCAF5124, whole genome shotgun sequence</fullName>
    </submittedName>
</protein>
<name>Q4TEU1_TETNG</name>
<organism evidence="1">
    <name type="scientific">Tetraodon nigroviridis</name>
    <name type="common">Spotted green pufferfish</name>
    <name type="synonym">Chelonodon nigroviridis</name>
    <dbReference type="NCBI Taxonomy" id="99883"/>
    <lineage>
        <taxon>Eukaryota</taxon>
        <taxon>Metazoa</taxon>
        <taxon>Chordata</taxon>
        <taxon>Craniata</taxon>
        <taxon>Vertebrata</taxon>
        <taxon>Euteleostomi</taxon>
        <taxon>Actinopterygii</taxon>
        <taxon>Neopterygii</taxon>
        <taxon>Teleostei</taxon>
        <taxon>Neoteleostei</taxon>
        <taxon>Acanthomorphata</taxon>
        <taxon>Eupercaria</taxon>
        <taxon>Tetraodontiformes</taxon>
        <taxon>Tetradontoidea</taxon>
        <taxon>Tetraodontidae</taxon>
        <taxon>Tetraodon</taxon>
    </lineage>
</organism>
<gene>
    <name evidence="1" type="ORF">GSTENG00002079001</name>
</gene>
<dbReference type="KEGG" id="tng:GSTEN00002079G001"/>
<reference evidence="1" key="1">
    <citation type="journal article" date="2004" name="Nature">
        <title>Genome duplication in the teleost fish Tetraodon nigroviridis reveals the early vertebrate proto-karyotype.</title>
        <authorList>
            <person name="Jaillon O."/>
            <person name="Aury J.-M."/>
            <person name="Brunet F."/>
            <person name="Petit J.-L."/>
            <person name="Stange-Thomann N."/>
            <person name="Mauceli E."/>
            <person name="Bouneau L."/>
            <person name="Fischer C."/>
            <person name="Ozouf-Costaz C."/>
            <person name="Bernot A."/>
            <person name="Nicaud S."/>
            <person name="Jaffe D."/>
            <person name="Fisher S."/>
            <person name="Lutfalla G."/>
            <person name="Dossat C."/>
            <person name="Segurens B."/>
            <person name="Dasilva C."/>
            <person name="Salanoubat M."/>
            <person name="Levy M."/>
            <person name="Boudet N."/>
            <person name="Castellano S."/>
            <person name="Anthouard V."/>
            <person name="Jubin C."/>
            <person name="Castelli V."/>
            <person name="Katinka M."/>
            <person name="Vacherie B."/>
            <person name="Biemont C."/>
            <person name="Skalli Z."/>
            <person name="Cattolico L."/>
            <person name="Poulain J."/>
            <person name="De Berardinis V."/>
            <person name="Cruaud C."/>
            <person name="Duprat S."/>
            <person name="Brottier P."/>
            <person name="Coutanceau J.-P."/>
            <person name="Gouzy J."/>
            <person name="Parra G."/>
            <person name="Lardier G."/>
            <person name="Chapple C."/>
            <person name="McKernan K.J."/>
            <person name="McEwan P."/>
            <person name="Bosak S."/>
            <person name="Kellis M."/>
            <person name="Volff J.-N."/>
            <person name="Guigo R."/>
            <person name="Zody M.C."/>
            <person name="Mesirov J."/>
            <person name="Lindblad-Toh K."/>
            <person name="Birren B."/>
            <person name="Nusbaum C."/>
            <person name="Kahn D."/>
            <person name="Robinson-Rechavi M."/>
            <person name="Laudet V."/>
            <person name="Schachter V."/>
            <person name="Quetier F."/>
            <person name="Saurin W."/>
            <person name="Scarpelli C."/>
            <person name="Wincker P."/>
            <person name="Lander E.S."/>
            <person name="Weissenbach J."/>
            <person name="Roest Crollius H."/>
        </authorList>
    </citation>
    <scope>NUCLEOTIDE SEQUENCE [LARGE SCALE GENOMIC DNA]</scope>
</reference>